<dbReference type="Gene3D" id="3.40.50.620">
    <property type="entry name" value="HUPs"/>
    <property type="match status" value="1"/>
</dbReference>
<organism evidence="2 3">
    <name type="scientific">Caulobacter ginsengisoli</name>
    <dbReference type="NCBI Taxonomy" id="400775"/>
    <lineage>
        <taxon>Bacteria</taxon>
        <taxon>Pseudomonadati</taxon>
        <taxon>Pseudomonadota</taxon>
        <taxon>Alphaproteobacteria</taxon>
        <taxon>Caulobacterales</taxon>
        <taxon>Caulobacteraceae</taxon>
        <taxon>Caulobacter</taxon>
    </lineage>
</organism>
<protein>
    <submittedName>
        <fullName evidence="2">Uncharacterized SAM-binding protein YcdF (DUF218 family)</fullName>
    </submittedName>
</protein>
<dbReference type="InterPro" id="IPR051599">
    <property type="entry name" value="Cell_Envelope_Assoc"/>
</dbReference>
<feature type="domain" description="DUF218" evidence="1">
    <location>
        <begin position="29"/>
        <end position="155"/>
    </location>
</feature>
<gene>
    <name evidence="2" type="ORF">QO010_001742</name>
</gene>
<keyword evidence="3" id="KW-1185">Reference proteome</keyword>
<dbReference type="EMBL" id="JAUSVS010000002">
    <property type="protein sequence ID" value="MDQ0463971.1"/>
    <property type="molecule type" value="Genomic_DNA"/>
</dbReference>
<dbReference type="InterPro" id="IPR003848">
    <property type="entry name" value="DUF218"/>
</dbReference>
<accession>A0ABU0IPN4</accession>
<comment type="caution">
    <text evidence="2">The sequence shown here is derived from an EMBL/GenBank/DDBJ whole genome shotgun (WGS) entry which is preliminary data.</text>
</comment>
<dbReference type="InterPro" id="IPR014729">
    <property type="entry name" value="Rossmann-like_a/b/a_fold"/>
</dbReference>
<dbReference type="Proteomes" id="UP001228905">
    <property type="component" value="Unassembled WGS sequence"/>
</dbReference>
<dbReference type="PANTHER" id="PTHR30336">
    <property type="entry name" value="INNER MEMBRANE PROTEIN, PROBABLE PERMEASE"/>
    <property type="match status" value="1"/>
</dbReference>
<dbReference type="Pfam" id="PF02698">
    <property type="entry name" value="DUF218"/>
    <property type="match status" value="1"/>
</dbReference>
<proteinExistence type="predicted"/>
<reference evidence="2 3" key="1">
    <citation type="submission" date="2023-07" db="EMBL/GenBank/DDBJ databases">
        <title>Genomic Encyclopedia of Type Strains, Phase IV (KMG-IV): sequencing the most valuable type-strain genomes for metagenomic binning, comparative biology and taxonomic classification.</title>
        <authorList>
            <person name="Goeker M."/>
        </authorList>
    </citation>
    <scope>NUCLEOTIDE SEQUENCE [LARGE SCALE GENOMIC DNA]</scope>
    <source>
        <strain evidence="2 3">DSM 18695</strain>
    </source>
</reference>
<dbReference type="RefSeq" id="WP_307348269.1">
    <property type="nucleotide sequence ID" value="NZ_JAUSVS010000002.1"/>
</dbReference>
<dbReference type="CDD" id="cd06259">
    <property type="entry name" value="YdcF-like"/>
    <property type="match status" value="1"/>
</dbReference>
<name>A0ABU0IPN4_9CAUL</name>
<evidence type="ECO:0000313" key="3">
    <source>
        <dbReference type="Proteomes" id="UP001228905"/>
    </source>
</evidence>
<sequence>MTEPLPQALIDTIERELLVRTRLAPADLLFVFGTRHGVAEFIEAIADLWRRGYFKAAIVTGGPTLGEARTEAEVISAGMAAAGVPAEVILTEHRATNTGENVIFSLPIIDAELGLRNVRSLIAVGKHCTSVRYLMTLERHWPEVDKMLAPVSHYGHAAEEWHLHPASRDRVLLEWRKLGPYRDAGFIADWRETPESHEDRGG</sequence>
<evidence type="ECO:0000313" key="2">
    <source>
        <dbReference type="EMBL" id="MDQ0463971.1"/>
    </source>
</evidence>
<evidence type="ECO:0000259" key="1">
    <source>
        <dbReference type="Pfam" id="PF02698"/>
    </source>
</evidence>
<dbReference type="PANTHER" id="PTHR30336:SF4">
    <property type="entry name" value="ENVELOPE BIOGENESIS FACTOR ELYC"/>
    <property type="match status" value="1"/>
</dbReference>